<dbReference type="Proteomes" id="UP000025947">
    <property type="component" value="Unassembled WGS sequence"/>
</dbReference>
<keyword evidence="6" id="KW-1185">Reference proteome</keyword>
<dbReference type="Gene3D" id="3.40.50.720">
    <property type="entry name" value="NAD(P)-binding Rossmann-like Domain"/>
    <property type="match status" value="1"/>
</dbReference>
<dbReference type="PRINTS" id="PR00080">
    <property type="entry name" value="SDRFAMILY"/>
</dbReference>
<dbReference type="HOGENOM" id="CLU_010194_2_6_11"/>
<dbReference type="PATRIC" id="fig|1324261.3.peg.454"/>
<proteinExistence type="inferred from homology"/>
<dbReference type="InterPro" id="IPR057326">
    <property type="entry name" value="KR_dom"/>
</dbReference>
<evidence type="ECO:0000313" key="6">
    <source>
        <dbReference type="Proteomes" id="UP000025947"/>
    </source>
</evidence>
<dbReference type="NCBIfam" id="NF006119">
    <property type="entry name" value="PRK08264.1-5"/>
    <property type="match status" value="1"/>
</dbReference>
<evidence type="ECO:0000256" key="1">
    <source>
        <dbReference type="ARBA" id="ARBA00006484"/>
    </source>
</evidence>
<gene>
    <name evidence="5" type="ORF">K875_00446</name>
</gene>
<dbReference type="PANTHER" id="PTHR44169:SF6">
    <property type="entry name" value="NADPH-DEPENDENT 1-ACYLDIHYDROXYACETONE PHOSPHATE REDUCTASE"/>
    <property type="match status" value="1"/>
</dbReference>
<dbReference type="InterPro" id="IPR036291">
    <property type="entry name" value="NAD(P)-bd_dom_sf"/>
</dbReference>
<organism evidence="5 6">
    <name type="scientific">Mycobacterium [tuberculosis] TKK-01-0051</name>
    <dbReference type="NCBI Taxonomy" id="1324261"/>
    <lineage>
        <taxon>Bacteria</taxon>
        <taxon>Bacillati</taxon>
        <taxon>Actinomycetota</taxon>
        <taxon>Actinomycetes</taxon>
        <taxon>Mycobacteriales</taxon>
        <taxon>Mycobacteriaceae</taxon>
        <taxon>Mycobacterium</taxon>
        <taxon>Mycobacterium avium complex (MAC)</taxon>
    </lineage>
</organism>
<protein>
    <recommendedName>
        <fullName evidence="4">Ketoreductase domain-containing protein</fullName>
    </recommendedName>
</protein>
<evidence type="ECO:0000256" key="3">
    <source>
        <dbReference type="RuleBase" id="RU000363"/>
    </source>
</evidence>
<sequence length="231" mass="23834">MVNVKGSTVVVTGGQRGLGKAIVAELLERGAAKVYATARAPQASQDPRVVSAELEVTDPASVAALAARASDADIVINNAGVLGARSLLASDIDEVRAVFETNYFGALRVAKAFAPILADNGGGALVDVASILSWMPGSGGYGDSKAALWSTTNSLRLELEKQGTLVVAAHLSFTDTEMTTGFDAPKNDPRHVARAIVDGIEAGDTEVLADDDTRYVKAALSGPVEALPRMG</sequence>
<evidence type="ECO:0000313" key="5">
    <source>
        <dbReference type="EMBL" id="KBZ67901.1"/>
    </source>
</evidence>
<dbReference type="PANTHER" id="PTHR44169">
    <property type="entry name" value="NADPH-DEPENDENT 1-ACYLDIHYDROXYACETONE PHOSPHATE REDUCTASE"/>
    <property type="match status" value="1"/>
</dbReference>
<dbReference type="AlphaFoldDB" id="A0A051UH34"/>
<dbReference type="SUPFAM" id="SSF51735">
    <property type="entry name" value="NAD(P)-binding Rossmann-fold domains"/>
    <property type="match status" value="1"/>
</dbReference>
<reference evidence="5 6" key="1">
    <citation type="submission" date="2014-04" db="EMBL/GenBank/DDBJ databases">
        <title>The Genome Sequence of Mycobacterium tuberculosis TKK-01-0051.</title>
        <authorList>
            <consortium name="The Broad Institute Genomics Platform"/>
            <consortium name="The Broad Institute Genome Sequencing Center for Infectious Disease"/>
            <person name="Earl A.M."/>
            <person name="Cohen K."/>
            <person name="Pym A."/>
            <person name="Bishai W."/>
            <person name="Maharaj K."/>
            <person name="Desjardins C."/>
            <person name="Abeel T."/>
            <person name="Young S."/>
            <person name="Zeng Q."/>
            <person name="Gargeya S."/>
            <person name="Abouelleil A."/>
            <person name="Alvarado L."/>
            <person name="Chapman S.B."/>
            <person name="Gainer-Dewar J."/>
            <person name="Goldberg J."/>
            <person name="Griggs A."/>
            <person name="Gujja S."/>
            <person name="Hansen M."/>
            <person name="Howarth C."/>
            <person name="Imamovic A."/>
            <person name="Larimer J."/>
            <person name="Murphy C."/>
            <person name="Naylor J."/>
            <person name="Pearson M."/>
            <person name="Poon T.W."/>
            <person name="Priest M."/>
            <person name="Roberts A."/>
            <person name="Saif S."/>
            <person name="Shea T."/>
            <person name="Sykes S."/>
            <person name="Wortman J."/>
            <person name="Nusbaum C."/>
            <person name="Birren B."/>
        </authorList>
    </citation>
    <scope>NUCLEOTIDE SEQUENCE [LARGE SCALE GENOMIC DNA]</scope>
    <source>
        <strain evidence="5 6">TKK-01-0051</strain>
    </source>
</reference>
<comment type="caution">
    <text evidence="5">The sequence shown here is derived from an EMBL/GenBank/DDBJ whole genome shotgun (WGS) entry which is preliminary data.</text>
</comment>
<dbReference type="SMART" id="SM00822">
    <property type="entry name" value="PKS_KR"/>
    <property type="match status" value="1"/>
</dbReference>
<keyword evidence="2" id="KW-0560">Oxidoreductase</keyword>
<dbReference type="Pfam" id="PF00106">
    <property type="entry name" value="adh_short"/>
    <property type="match status" value="1"/>
</dbReference>
<dbReference type="InterPro" id="IPR002347">
    <property type="entry name" value="SDR_fam"/>
</dbReference>
<dbReference type="PRINTS" id="PR00081">
    <property type="entry name" value="GDHRDH"/>
</dbReference>
<name>A0A051UH34_9MYCO</name>
<evidence type="ECO:0000259" key="4">
    <source>
        <dbReference type="SMART" id="SM00822"/>
    </source>
</evidence>
<comment type="similarity">
    <text evidence="1 3">Belongs to the short-chain dehydrogenases/reductases (SDR) family.</text>
</comment>
<feature type="domain" description="Ketoreductase" evidence="4">
    <location>
        <begin position="7"/>
        <end position="182"/>
    </location>
</feature>
<dbReference type="GO" id="GO:0016491">
    <property type="term" value="F:oxidoreductase activity"/>
    <property type="evidence" value="ECO:0007669"/>
    <property type="project" value="UniProtKB-KW"/>
</dbReference>
<dbReference type="RefSeq" id="WP_044483242.1">
    <property type="nucleotide sequence ID" value="NZ_KK328284.1"/>
</dbReference>
<evidence type="ECO:0000256" key="2">
    <source>
        <dbReference type="ARBA" id="ARBA00023002"/>
    </source>
</evidence>
<accession>A0A051UH34</accession>
<dbReference type="EMBL" id="JLXW01000002">
    <property type="protein sequence ID" value="KBZ67901.1"/>
    <property type="molecule type" value="Genomic_DNA"/>
</dbReference>